<evidence type="ECO:0000256" key="2">
    <source>
        <dbReference type="SAM" id="Phobius"/>
    </source>
</evidence>
<protein>
    <recommendedName>
        <fullName evidence="5">UBZ4-type domain-containing protein</fullName>
    </recommendedName>
</protein>
<dbReference type="AlphaFoldDB" id="A0A843XR16"/>
<name>A0A843XR16_COLES</name>
<comment type="caution">
    <text evidence="3">The sequence shown here is derived from an EMBL/GenBank/DDBJ whole genome shotgun (WGS) entry which is preliminary data.</text>
</comment>
<keyword evidence="2" id="KW-0472">Membrane</keyword>
<dbReference type="Proteomes" id="UP000652761">
    <property type="component" value="Unassembled WGS sequence"/>
</dbReference>
<reference evidence="3" key="1">
    <citation type="submission" date="2017-07" db="EMBL/GenBank/DDBJ databases">
        <title>Taro Niue Genome Assembly and Annotation.</title>
        <authorList>
            <person name="Atibalentja N."/>
            <person name="Keating K."/>
            <person name="Fields C.J."/>
        </authorList>
    </citation>
    <scope>NUCLEOTIDE SEQUENCE</scope>
    <source>
        <strain evidence="3">Niue_2</strain>
        <tissue evidence="3">Leaf</tissue>
    </source>
</reference>
<keyword evidence="2" id="KW-0812">Transmembrane</keyword>
<evidence type="ECO:0000313" key="4">
    <source>
        <dbReference type="Proteomes" id="UP000652761"/>
    </source>
</evidence>
<accession>A0A843XR16</accession>
<organism evidence="3 4">
    <name type="scientific">Colocasia esculenta</name>
    <name type="common">Wild taro</name>
    <name type="synonym">Arum esculentum</name>
    <dbReference type="NCBI Taxonomy" id="4460"/>
    <lineage>
        <taxon>Eukaryota</taxon>
        <taxon>Viridiplantae</taxon>
        <taxon>Streptophyta</taxon>
        <taxon>Embryophyta</taxon>
        <taxon>Tracheophyta</taxon>
        <taxon>Spermatophyta</taxon>
        <taxon>Magnoliopsida</taxon>
        <taxon>Liliopsida</taxon>
        <taxon>Araceae</taxon>
        <taxon>Aroideae</taxon>
        <taxon>Colocasieae</taxon>
        <taxon>Colocasia</taxon>
    </lineage>
</organism>
<sequence>MPLMCEWVVLLFHLFEERNPSLSLSLSLFFLLSPPTSVLSLFVPYEEIVLLLFLAFSFLVPGGNPHRGNAFGARKVESLGGAEAVRCCLLWLPYSGSAWSLVWFLLVLFFSPLFFLCFLENFLPRRTFSGVVCAALPLPPPGCWITAYFSSPCRRIWRWVSTNALTIIEAVAQGKAYCSSRWGCRHRREKKRAGRLQMLSVANPPDPPCPSKAPALNGDEKGRPSKSPSSSPDQADPADGPDEAQHPRFSIRDYVFASRSRDVRTHWPFPQRYLQLCLKHGVRDLLPPVEPPDLVRARSSSWNGKLVPADHLWNACPEVEQTQIEVSDAVKCAFSQPTQEPVSGSSHQPRISPLSVEKTTVLADVYEDELCRAAETESGVTADHDHSRSIPSSVSLFPGSVQETTGTVSESSSGVGVVKPPRLAENFGGTSERSIKKCRLIVKFGGAPESNRTEEAVSSLSSVSDSMASKVCPVCKAFTSSSNTTLNAHIDQCLSSESSAKWDAMKLSQHKVKPRKKRSMEEIYATAARCTLEDLDRRNGTNWALDFSSIRQNSEALCTTERKQPRISPVKATDDEREGAVYVDSNGMKLLILSKFNDAQSAAAGDYCAPKKCRKELKNKSPPFGKRNRLPQKYRKYTRNAKLMLAHPMRRE</sequence>
<dbReference type="Gene3D" id="3.30.160.60">
    <property type="entry name" value="Classic Zinc Finger"/>
    <property type="match status" value="1"/>
</dbReference>
<keyword evidence="4" id="KW-1185">Reference proteome</keyword>
<feature type="transmembrane region" description="Helical" evidence="2">
    <location>
        <begin position="21"/>
        <end position="42"/>
    </location>
</feature>
<dbReference type="PANTHER" id="PTHR35767:SF1">
    <property type="entry name" value="HAPLESS PROTEIN"/>
    <property type="match status" value="1"/>
</dbReference>
<dbReference type="PANTHER" id="PTHR35767">
    <property type="entry name" value="HAPLESS PROTEIN"/>
    <property type="match status" value="1"/>
</dbReference>
<dbReference type="EMBL" id="NMUH01010939">
    <property type="protein sequence ID" value="MQM21375.1"/>
    <property type="molecule type" value="Genomic_DNA"/>
</dbReference>
<evidence type="ECO:0008006" key="5">
    <source>
        <dbReference type="Google" id="ProtNLM"/>
    </source>
</evidence>
<evidence type="ECO:0000313" key="3">
    <source>
        <dbReference type="EMBL" id="MQM21375.1"/>
    </source>
</evidence>
<proteinExistence type="predicted"/>
<feature type="region of interest" description="Disordered" evidence="1">
    <location>
        <begin position="377"/>
        <end position="416"/>
    </location>
</feature>
<feature type="compositionally biased region" description="Low complexity" evidence="1">
    <location>
        <begin position="400"/>
        <end position="416"/>
    </location>
</feature>
<evidence type="ECO:0000256" key="1">
    <source>
        <dbReference type="SAM" id="MobiDB-lite"/>
    </source>
</evidence>
<dbReference type="OrthoDB" id="1929441at2759"/>
<feature type="transmembrane region" description="Helical" evidence="2">
    <location>
        <begin position="100"/>
        <end position="119"/>
    </location>
</feature>
<gene>
    <name evidence="3" type="ORF">Taro_054414</name>
</gene>
<keyword evidence="2" id="KW-1133">Transmembrane helix</keyword>
<feature type="region of interest" description="Disordered" evidence="1">
    <location>
        <begin position="195"/>
        <end position="247"/>
    </location>
</feature>
<feature type="compositionally biased region" description="Low complexity" evidence="1">
    <location>
        <begin position="225"/>
        <end position="238"/>
    </location>
</feature>